<organism evidence="4 7">
    <name type="scientific">Bacteroides fragilis</name>
    <dbReference type="NCBI Taxonomy" id="817"/>
    <lineage>
        <taxon>Bacteria</taxon>
        <taxon>Pseudomonadati</taxon>
        <taxon>Bacteroidota</taxon>
        <taxon>Bacteroidia</taxon>
        <taxon>Bacteroidales</taxon>
        <taxon>Bacteroidaceae</taxon>
        <taxon>Bacteroides</taxon>
    </lineage>
</organism>
<evidence type="ECO:0000313" key="7">
    <source>
        <dbReference type="Proteomes" id="UP000266644"/>
    </source>
</evidence>
<evidence type="ECO:0000313" key="4">
    <source>
        <dbReference type="EMBL" id="RHH07404.1"/>
    </source>
</evidence>
<dbReference type="Proteomes" id="UP000266644">
    <property type="component" value="Unassembled WGS sequence"/>
</dbReference>
<evidence type="ECO:0000313" key="5">
    <source>
        <dbReference type="Proteomes" id="UP000028294"/>
    </source>
</evidence>
<dbReference type="EMBL" id="CP036553">
    <property type="protein sequence ID" value="QCQ36060.1"/>
    <property type="molecule type" value="Genomic_DNA"/>
</dbReference>
<feature type="transmembrane region" description="Helical" evidence="1">
    <location>
        <begin position="21"/>
        <end position="38"/>
    </location>
</feature>
<evidence type="ECO:0000313" key="2">
    <source>
        <dbReference type="EMBL" id="QCQ36060.1"/>
    </source>
</evidence>
<evidence type="ECO:0000313" key="6">
    <source>
        <dbReference type="Proteomes" id="UP000036847"/>
    </source>
</evidence>
<keyword evidence="1" id="KW-0472">Membrane</keyword>
<dbReference type="Proteomes" id="UP000036847">
    <property type="component" value="Chromosome"/>
</dbReference>
<dbReference type="Proteomes" id="UP000028294">
    <property type="component" value="Chromosome"/>
</dbReference>
<reference evidence="5 6" key="3">
    <citation type="submission" date="2019-03" db="EMBL/GenBank/DDBJ databases">
        <title>Complete genome assembly of MDR B. fragilis.</title>
        <authorList>
            <person name="Sydenham T.V."/>
            <person name="Hasman H."/>
            <person name="Justesen U.S."/>
        </authorList>
    </citation>
    <scope>NUCLEOTIDE SEQUENCE [LARGE SCALE GENOMIC DNA]</scope>
    <source>
        <strain evidence="2 5">DCMOUH0067B</strain>
        <strain evidence="3 6">DCMSKEJBY0001B</strain>
    </source>
</reference>
<reference evidence="4 7" key="2">
    <citation type="submission" date="2018-08" db="EMBL/GenBank/DDBJ databases">
        <title>A genome reference for cultivated species of the human gut microbiota.</title>
        <authorList>
            <person name="Zou Y."/>
            <person name="Xue W."/>
            <person name="Luo G."/>
        </authorList>
    </citation>
    <scope>NUCLEOTIDE SEQUENCE [LARGE SCALE GENOMIC DNA]</scope>
    <source>
        <strain evidence="4 7">AM18-6</strain>
    </source>
</reference>
<dbReference type="OrthoDB" id="9881987at2"/>
<dbReference type="EMBL" id="QRJE01000035">
    <property type="protein sequence ID" value="RHH07404.1"/>
    <property type="molecule type" value="Genomic_DNA"/>
</dbReference>
<evidence type="ECO:0000313" key="3">
    <source>
        <dbReference type="EMBL" id="QCQ44984.1"/>
    </source>
</evidence>
<dbReference type="AlphaFoldDB" id="A0A081TMV9"/>
<protein>
    <recommendedName>
        <fullName evidence="8">Secretin and TonB N terminus short domain protein</fullName>
    </recommendedName>
</protein>
<evidence type="ECO:0000256" key="1">
    <source>
        <dbReference type="SAM" id="Phobius"/>
    </source>
</evidence>
<keyword evidence="1" id="KW-0812">Transmembrane</keyword>
<reference evidence="3" key="1">
    <citation type="book" date="2014" name="THE 24TH EUROPEAN CONGRESS OF CLINICAL MICROBIOLOGY AND INFECTIOUS DISEASES" publisher="ECCMID 2014" city="Barcelona, Spain">
        <title>Identification of resistance genes in three multidrug-resistant Bacteroides fragilis isolates by whole genome sequencing.</title>
        <editorList>
            <person name="Unknown"/>
            <person name="A."/>
        </editorList>
        <authorList>
            <person name="Sydenham T.V."/>
            <person name="Hasman H."/>
            <person name="Wang M."/>
            <person name="Soki J."/>
            <person name="Nagy E."/>
            <person name="Justesen U.S."/>
        </authorList>
    </citation>
    <scope>NUCLEOTIDE SEQUENCE</scope>
    <source>
        <strain evidence="3">DCMSKEJBY0001B</strain>
    </source>
</reference>
<dbReference type="EMBL" id="CP036546">
    <property type="protein sequence ID" value="QCQ44984.1"/>
    <property type="molecule type" value="Genomic_DNA"/>
</dbReference>
<sequence length="147" mass="17260">MKRERIVRTENIDKQRIKYRVLFGFIFIMCCNGAALSSEDVKMPDWKFSFNLKRVPIIRVFDEIEQKSDFVFAWACDIDTEIHKEISICVSEEPIQRVMEKVLEGSGLVFQRLDRQIVVYRLSEHNACRATVRKDSVRIMTKVGPND</sequence>
<dbReference type="RefSeq" id="WP_005810074.1">
    <property type="nucleotide sequence ID" value="NZ_CP036546.1"/>
</dbReference>
<gene>
    <name evidence="4" type="ORF">DW228_19495</name>
    <name evidence="3" type="ORF">EC80_009025</name>
    <name evidence="2" type="ORF">IA74_008030</name>
</gene>
<keyword evidence="1" id="KW-1133">Transmembrane helix</keyword>
<name>A0A081TMV9_BACFG</name>
<accession>A0A081TMV9</accession>
<proteinExistence type="predicted"/>
<evidence type="ECO:0008006" key="8">
    <source>
        <dbReference type="Google" id="ProtNLM"/>
    </source>
</evidence>